<keyword evidence="1" id="KW-0812">Transmembrane</keyword>
<name>A0AAI9E7K7_9PEZI</name>
<evidence type="ECO:0000313" key="3">
    <source>
        <dbReference type="Proteomes" id="UP001296104"/>
    </source>
</evidence>
<evidence type="ECO:0000313" key="2">
    <source>
        <dbReference type="EMBL" id="CAK3936261.1"/>
    </source>
</evidence>
<keyword evidence="3" id="KW-1185">Reference proteome</keyword>
<feature type="transmembrane region" description="Helical" evidence="1">
    <location>
        <begin position="87"/>
        <end position="109"/>
    </location>
</feature>
<evidence type="ECO:0000256" key="1">
    <source>
        <dbReference type="SAM" id="Phobius"/>
    </source>
</evidence>
<dbReference type="SUPFAM" id="SSF103473">
    <property type="entry name" value="MFS general substrate transporter"/>
    <property type="match status" value="1"/>
</dbReference>
<accession>A0AAI9E7K7</accession>
<dbReference type="EMBL" id="CAVMBE010000014">
    <property type="protein sequence ID" value="CAK3936261.1"/>
    <property type="molecule type" value="Genomic_DNA"/>
</dbReference>
<dbReference type="AlphaFoldDB" id="A0AAI9E7K7"/>
<gene>
    <name evidence="2" type="ORF">LECACI_7A003019</name>
</gene>
<protein>
    <submittedName>
        <fullName evidence="2">Related to monocarboxylate transporter</fullName>
    </submittedName>
</protein>
<comment type="caution">
    <text evidence="2">The sequence shown here is derived from an EMBL/GenBank/DDBJ whole genome shotgun (WGS) entry which is preliminary data.</text>
</comment>
<proteinExistence type="predicted"/>
<keyword evidence="1" id="KW-1133">Transmembrane helix</keyword>
<organism evidence="2 3">
    <name type="scientific">Lecanosticta acicola</name>
    <dbReference type="NCBI Taxonomy" id="111012"/>
    <lineage>
        <taxon>Eukaryota</taxon>
        <taxon>Fungi</taxon>
        <taxon>Dikarya</taxon>
        <taxon>Ascomycota</taxon>
        <taxon>Pezizomycotina</taxon>
        <taxon>Dothideomycetes</taxon>
        <taxon>Dothideomycetidae</taxon>
        <taxon>Mycosphaerellales</taxon>
        <taxon>Mycosphaerellaceae</taxon>
        <taxon>Lecanosticta</taxon>
    </lineage>
</organism>
<reference evidence="2" key="1">
    <citation type="submission" date="2023-11" db="EMBL/GenBank/DDBJ databases">
        <authorList>
            <person name="Alioto T."/>
            <person name="Alioto T."/>
            <person name="Gomez Garrido J."/>
        </authorList>
    </citation>
    <scope>NUCLEOTIDE SEQUENCE</scope>
</reference>
<keyword evidence="1" id="KW-0472">Membrane</keyword>
<dbReference type="Proteomes" id="UP001296104">
    <property type="component" value="Unassembled WGS sequence"/>
</dbReference>
<sequence length="135" mass="14718">MTICYLLQTLRIESAIIVVLARPSDVLIEASAAHHWCLCNAKTRPFLYEGSPFLDFASGECHPGMGYFLPINYLPSIAEALGLNSTLGFLTTAFIKLAMVFGCIIVGALGDRFVITRPYSVSALSLPSPFLYPLD</sequence>
<dbReference type="InterPro" id="IPR036259">
    <property type="entry name" value="MFS_trans_sf"/>
</dbReference>